<gene>
    <name evidence="1" type="ORF">L1987_15352</name>
</gene>
<evidence type="ECO:0000313" key="1">
    <source>
        <dbReference type="EMBL" id="KAI3815673.1"/>
    </source>
</evidence>
<sequence length="82" mass="8931">MLSLIGTSLASIETERIPLQGRIIETASSSQKARPRRRRTETHSFFSGGGSVNRRPQERGLVAKMVRSGGVTAAETATHSFF</sequence>
<comment type="caution">
    <text evidence="1">The sequence shown here is derived from an EMBL/GenBank/DDBJ whole genome shotgun (WGS) entry which is preliminary data.</text>
</comment>
<evidence type="ECO:0000313" key="2">
    <source>
        <dbReference type="Proteomes" id="UP001056120"/>
    </source>
</evidence>
<organism evidence="1 2">
    <name type="scientific">Smallanthus sonchifolius</name>
    <dbReference type="NCBI Taxonomy" id="185202"/>
    <lineage>
        <taxon>Eukaryota</taxon>
        <taxon>Viridiplantae</taxon>
        <taxon>Streptophyta</taxon>
        <taxon>Embryophyta</taxon>
        <taxon>Tracheophyta</taxon>
        <taxon>Spermatophyta</taxon>
        <taxon>Magnoliopsida</taxon>
        <taxon>eudicotyledons</taxon>
        <taxon>Gunneridae</taxon>
        <taxon>Pentapetalae</taxon>
        <taxon>asterids</taxon>
        <taxon>campanulids</taxon>
        <taxon>Asterales</taxon>
        <taxon>Asteraceae</taxon>
        <taxon>Asteroideae</taxon>
        <taxon>Heliantheae alliance</taxon>
        <taxon>Millerieae</taxon>
        <taxon>Smallanthus</taxon>
    </lineage>
</organism>
<dbReference type="Proteomes" id="UP001056120">
    <property type="component" value="Linkage Group LG05"/>
</dbReference>
<name>A0ACB9J7L9_9ASTR</name>
<keyword evidence="2" id="KW-1185">Reference proteome</keyword>
<reference evidence="2" key="1">
    <citation type="journal article" date="2022" name="Mol. Ecol. Resour.">
        <title>The genomes of chicory, endive, great burdock and yacon provide insights into Asteraceae palaeo-polyploidization history and plant inulin production.</title>
        <authorList>
            <person name="Fan W."/>
            <person name="Wang S."/>
            <person name="Wang H."/>
            <person name="Wang A."/>
            <person name="Jiang F."/>
            <person name="Liu H."/>
            <person name="Zhao H."/>
            <person name="Xu D."/>
            <person name="Zhang Y."/>
        </authorList>
    </citation>
    <scope>NUCLEOTIDE SEQUENCE [LARGE SCALE GENOMIC DNA]</scope>
    <source>
        <strain evidence="2">cv. Yunnan</strain>
    </source>
</reference>
<proteinExistence type="predicted"/>
<accession>A0ACB9J7L9</accession>
<reference evidence="1 2" key="2">
    <citation type="journal article" date="2022" name="Mol. Ecol. Resour.">
        <title>The genomes of chicory, endive, great burdock and yacon provide insights into Asteraceae paleo-polyploidization history and plant inulin production.</title>
        <authorList>
            <person name="Fan W."/>
            <person name="Wang S."/>
            <person name="Wang H."/>
            <person name="Wang A."/>
            <person name="Jiang F."/>
            <person name="Liu H."/>
            <person name="Zhao H."/>
            <person name="Xu D."/>
            <person name="Zhang Y."/>
        </authorList>
    </citation>
    <scope>NUCLEOTIDE SEQUENCE [LARGE SCALE GENOMIC DNA]</scope>
    <source>
        <strain evidence="2">cv. Yunnan</strain>
        <tissue evidence="1">Leaves</tissue>
    </source>
</reference>
<dbReference type="EMBL" id="CM042022">
    <property type="protein sequence ID" value="KAI3815673.1"/>
    <property type="molecule type" value="Genomic_DNA"/>
</dbReference>
<protein>
    <submittedName>
        <fullName evidence="1">Uncharacterized protein</fullName>
    </submittedName>
</protein>